<dbReference type="EMBL" id="NBYO01000001">
    <property type="protein sequence ID" value="OXT01655.1"/>
    <property type="molecule type" value="Genomic_DNA"/>
</dbReference>
<dbReference type="InterPro" id="IPR023210">
    <property type="entry name" value="NADP_OxRdtase_dom"/>
</dbReference>
<dbReference type="Gene3D" id="3.20.20.100">
    <property type="entry name" value="NADP-dependent oxidoreductase domain"/>
    <property type="match status" value="1"/>
</dbReference>
<dbReference type="AlphaFoldDB" id="A0A231V0C3"/>
<dbReference type="GO" id="GO:0016491">
    <property type="term" value="F:oxidoreductase activity"/>
    <property type="evidence" value="ECO:0007669"/>
    <property type="project" value="UniProtKB-KW"/>
</dbReference>
<dbReference type="CDD" id="cd19076">
    <property type="entry name" value="AKR_AKR13A_13D"/>
    <property type="match status" value="1"/>
</dbReference>
<dbReference type="Pfam" id="PF00248">
    <property type="entry name" value="Aldo_ket_red"/>
    <property type="match status" value="1"/>
</dbReference>
<accession>A0A231V0C3</accession>
<dbReference type="InterPro" id="IPR036812">
    <property type="entry name" value="NAD(P)_OxRdtase_dom_sf"/>
</dbReference>
<evidence type="ECO:0000256" key="1">
    <source>
        <dbReference type="ARBA" id="ARBA00023002"/>
    </source>
</evidence>
<comment type="caution">
    <text evidence="3">The sequence shown here is derived from an EMBL/GenBank/DDBJ whole genome shotgun (WGS) entry which is preliminary data.</text>
</comment>
<dbReference type="OrthoDB" id="9803483at2"/>
<dbReference type="GO" id="GO:0005737">
    <property type="term" value="C:cytoplasm"/>
    <property type="evidence" value="ECO:0007669"/>
    <property type="project" value="TreeGrafter"/>
</dbReference>
<organism evidence="3 4">
    <name type="scientific">Notoacmeibacter marinus</name>
    <dbReference type="NCBI Taxonomy" id="1876515"/>
    <lineage>
        <taxon>Bacteria</taxon>
        <taxon>Pseudomonadati</taxon>
        <taxon>Pseudomonadota</taxon>
        <taxon>Alphaproteobacteria</taxon>
        <taxon>Hyphomicrobiales</taxon>
        <taxon>Notoacmeibacteraceae</taxon>
        <taxon>Notoacmeibacter</taxon>
    </lineage>
</organism>
<keyword evidence="4" id="KW-1185">Reference proteome</keyword>
<name>A0A231V0C3_9HYPH</name>
<dbReference type="PANTHER" id="PTHR43625:SF40">
    <property type="entry name" value="ALDO-KETO REDUCTASE YAKC [NADP(+)]"/>
    <property type="match status" value="1"/>
</dbReference>
<reference evidence="4" key="1">
    <citation type="journal article" date="2017" name="Int. J. Syst. Evol. Microbiol.">
        <title>Notoacmeibacter marinus gen. nov., sp. nov., isolated from the gut of a limpet and proposal of Notoacmeibacteraceae fam. nov. in the order Rhizobiales of the class Alphaproteobacteria.</title>
        <authorList>
            <person name="Huang Z."/>
            <person name="Guo F."/>
            <person name="Lai Q."/>
        </authorList>
    </citation>
    <scope>NUCLEOTIDE SEQUENCE [LARGE SCALE GENOMIC DNA]</scope>
    <source>
        <strain evidence="4">XMTR2A4</strain>
    </source>
</reference>
<evidence type="ECO:0000259" key="2">
    <source>
        <dbReference type="Pfam" id="PF00248"/>
    </source>
</evidence>
<dbReference type="Proteomes" id="UP000215405">
    <property type="component" value="Unassembled WGS sequence"/>
</dbReference>
<keyword evidence="1" id="KW-0560">Oxidoreductase</keyword>
<dbReference type="SUPFAM" id="SSF51430">
    <property type="entry name" value="NAD(P)-linked oxidoreductase"/>
    <property type="match status" value="1"/>
</dbReference>
<dbReference type="PANTHER" id="PTHR43625">
    <property type="entry name" value="AFLATOXIN B1 ALDEHYDE REDUCTASE"/>
    <property type="match status" value="1"/>
</dbReference>
<proteinExistence type="predicted"/>
<dbReference type="InterPro" id="IPR050791">
    <property type="entry name" value="Aldo-Keto_reductase"/>
</dbReference>
<evidence type="ECO:0000313" key="3">
    <source>
        <dbReference type="EMBL" id="OXT01655.1"/>
    </source>
</evidence>
<feature type="domain" description="NADP-dependent oxidoreductase" evidence="2">
    <location>
        <begin position="15"/>
        <end position="307"/>
    </location>
</feature>
<evidence type="ECO:0000313" key="4">
    <source>
        <dbReference type="Proteomes" id="UP000215405"/>
    </source>
</evidence>
<gene>
    <name evidence="3" type="ORF">B7H23_01410</name>
</gene>
<sequence>MKKRTLGQDLTVSAIGLGCMGMSEFYGPRDDEESMDVLARAAELGIDFFDTADMYGPHHNEELLGAFLRTTSAPIKIATKFGIVRKAGEYKRQLDNSAAYARKACEASLRRLGIDCIDLYYVHRVNGGQPIEATMEGLAALVEEGKIARIGLCEVSADTLRRAHAVHPVTAVQTEYSLWSRHVEADILPTCRELGIGFVPYSPLGRGFLTGRFQSDHDFESGDFRAALPRFEREAISKNRRIADVIADMAAEKGCTPAQISLAWLLAKGDDIVPIPGTKQLTYLEENAAAANIRMSARECERLESAVERLPVAGERYTKEGMKGVDA</sequence>
<dbReference type="RefSeq" id="WP_094075623.1">
    <property type="nucleotide sequence ID" value="NZ_KZ851842.1"/>
</dbReference>
<protein>
    <submittedName>
        <fullName evidence="3">Aldo/keto reductase</fullName>
    </submittedName>
</protein>